<feature type="region of interest" description="Disordered" evidence="1">
    <location>
        <begin position="424"/>
        <end position="452"/>
    </location>
</feature>
<accession>A0A9Q5N506</accession>
<evidence type="ECO:0000313" key="4">
    <source>
        <dbReference type="Proteomes" id="UP000757232"/>
    </source>
</evidence>
<sequence length="716" mass="77788">MTSRYTTSDTATSAPHTPSSLSVVTGLKASLGTGPFFHAHLQEGLRIEDDPPSAVRYEVSAYAISPKGIVTSGKFPQKSKAGVNVREETPQVSQRHAGETSSLGAQAVSSSTLTMPVPVAGVHQQALLSRTSARKCTRSASATAMSSDPTEFWRAVRETQTAMNGGTPVSRRNHYITRSQSASAAADAGHLQQAPKMRKQNASYSPGFGTPAYHETVENTPVAPNSTLRWCPTRGRFLSPIEELFPEKQGDAASLHSTTSAQSNLFIHRSVRRTPSASTLNSGYSVSRSPDDPNVPHSTSPSRSYGPSRTVVALPVIPASPRESQNVFEQDPISLEEASKAYPMPVVYPRPEYSEYQQQEEQDLGETLSTLRFAVPRHLTDRNVLEEEDLGDGWPSRNSYPHSQTPSLLARSESVRTELTYLTAQDSAPNSRRASYVSPGELEGGRRHRLQSTDADTTLVNTSSKPSPVARLKASIDTLLSKSPKMRKSPGGINNSPTVDASSTLSVPLKLAKVLSEMKLLSEQMKEEVKKGAPWSEGEGKQPAKVLFWTGFLAPWCWLIGGWMLARSGETMAEGLPRGAKEPELPLHNTSGLQLQLRQQRSREIRNAPDTEKQSSEQQHSSIWQAAKNSSVELLDSLRGLPRRADQEGNVNADKSVMSSKSTVRAVVLHGDVPIPILITPRVDPWVTRCRVAAVVSGMFILALCIVALVVLVRAL</sequence>
<dbReference type="EMBL" id="LNZH02000181">
    <property type="protein sequence ID" value="OCB88292.1"/>
    <property type="molecule type" value="Genomic_DNA"/>
</dbReference>
<keyword evidence="2" id="KW-1133">Transmembrane helix</keyword>
<feature type="compositionally biased region" description="Basic and acidic residues" evidence="1">
    <location>
        <begin position="601"/>
        <end position="615"/>
    </location>
</feature>
<feature type="region of interest" description="Disordered" evidence="1">
    <location>
        <begin position="75"/>
        <end position="109"/>
    </location>
</feature>
<evidence type="ECO:0000256" key="1">
    <source>
        <dbReference type="SAM" id="MobiDB-lite"/>
    </source>
</evidence>
<feature type="compositionally biased region" description="Polar residues" evidence="1">
    <location>
        <begin position="296"/>
        <end position="307"/>
    </location>
</feature>
<organism evidence="3 4">
    <name type="scientific">Sanghuangporus baumii</name>
    <name type="common">Phellinus baumii</name>
    <dbReference type="NCBI Taxonomy" id="108892"/>
    <lineage>
        <taxon>Eukaryota</taxon>
        <taxon>Fungi</taxon>
        <taxon>Dikarya</taxon>
        <taxon>Basidiomycota</taxon>
        <taxon>Agaricomycotina</taxon>
        <taxon>Agaricomycetes</taxon>
        <taxon>Hymenochaetales</taxon>
        <taxon>Hymenochaetaceae</taxon>
        <taxon>Sanghuangporus</taxon>
    </lineage>
</organism>
<feature type="compositionally biased region" description="Polar residues" evidence="1">
    <location>
        <begin position="90"/>
        <end position="109"/>
    </location>
</feature>
<dbReference type="OrthoDB" id="3251367at2759"/>
<evidence type="ECO:0000256" key="2">
    <source>
        <dbReference type="SAM" id="Phobius"/>
    </source>
</evidence>
<dbReference type="Proteomes" id="UP000757232">
    <property type="component" value="Unassembled WGS sequence"/>
</dbReference>
<keyword evidence="4" id="KW-1185">Reference proteome</keyword>
<dbReference type="AlphaFoldDB" id="A0A9Q5N506"/>
<feature type="region of interest" description="Disordered" evidence="1">
    <location>
        <begin position="389"/>
        <end position="411"/>
    </location>
</feature>
<keyword evidence="2" id="KW-0472">Membrane</keyword>
<keyword evidence="2" id="KW-0812">Transmembrane</keyword>
<feature type="region of interest" description="Disordered" evidence="1">
    <location>
        <begin position="1"/>
        <end position="20"/>
    </location>
</feature>
<feature type="compositionally biased region" description="Polar residues" evidence="1">
    <location>
        <begin position="273"/>
        <end position="288"/>
    </location>
</feature>
<feature type="transmembrane region" description="Helical" evidence="2">
    <location>
        <begin position="692"/>
        <end position="713"/>
    </location>
</feature>
<name>A0A9Q5N506_SANBA</name>
<proteinExistence type="predicted"/>
<gene>
    <name evidence="3" type="ORF">A7U60_g4594</name>
</gene>
<feature type="compositionally biased region" description="Polar residues" evidence="1">
    <location>
        <begin position="396"/>
        <end position="407"/>
    </location>
</feature>
<reference evidence="3" key="1">
    <citation type="submission" date="2016-06" db="EMBL/GenBank/DDBJ databases">
        <title>Draft Genome sequence of the fungus Inonotus baumii.</title>
        <authorList>
            <person name="Zhu H."/>
            <person name="Lin W."/>
        </authorList>
    </citation>
    <scope>NUCLEOTIDE SEQUENCE</scope>
    <source>
        <strain evidence="3">821</strain>
    </source>
</reference>
<feature type="region of interest" description="Disordered" evidence="1">
    <location>
        <begin position="178"/>
        <end position="206"/>
    </location>
</feature>
<comment type="caution">
    <text evidence="3">The sequence shown here is derived from an EMBL/GenBank/DDBJ whole genome shotgun (WGS) entry which is preliminary data.</text>
</comment>
<feature type="region of interest" description="Disordered" evidence="1">
    <location>
        <begin position="266"/>
        <end position="309"/>
    </location>
</feature>
<feature type="region of interest" description="Disordered" evidence="1">
    <location>
        <begin position="575"/>
        <end position="622"/>
    </location>
</feature>
<protein>
    <submittedName>
        <fullName evidence="3">Uncharacterized protein</fullName>
    </submittedName>
</protein>
<feature type="compositionally biased region" description="Polar residues" evidence="1">
    <location>
        <begin position="424"/>
        <end position="433"/>
    </location>
</feature>
<evidence type="ECO:0000313" key="3">
    <source>
        <dbReference type="EMBL" id="OCB88292.1"/>
    </source>
</evidence>